<dbReference type="EMBL" id="JARGEQ010000126">
    <property type="protein sequence ID" value="MDF1587309.1"/>
    <property type="molecule type" value="Genomic_DNA"/>
</dbReference>
<gene>
    <name evidence="2" type="ORF">PZ740_13060</name>
</gene>
<evidence type="ECO:0000313" key="2">
    <source>
        <dbReference type="EMBL" id="MDF1587309.1"/>
    </source>
</evidence>
<name>A0AAP3XSM8_9PROT</name>
<proteinExistence type="predicted"/>
<protein>
    <submittedName>
        <fullName evidence="2">CopG family antitoxin</fullName>
    </submittedName>
</protein>
<reference evidence="2 3" key="1">
    <citation type="submission" date="2023-03" db="EMBL/GenBank/DDBJ databases">
        <title>YIM 152171 draft genome.</title>
        <authorList>
            <person name="Yang Z."/>
        </authorList>
    </citation>
    <scope>NUCLEOTIDE SEQUENCE [LARGE SCALE GENOMIC DNA]</scope>
    <source>
        <strain evidence="2 3">YIM 152171</strain>
    </source>
</reference>
<organism evidence="2 3">
    <name type="scientific">Marinimicrococcus flavescens</name>
    <dbReference type="NCBI Taxonomy" id="3031815"/>
    <lineage>
        <taxon>Bacteria</taxon>
        <taxon>Pseudomonadati</taxon>
        <taxon>Pseudomonadota</taxon>
        <taxon>Alphaproteobacteria</taxon>
        <taxon>Geminicoccales</taxon>
        <taxon>Geminicoccaceae</taxon>
        <taxon>Marinimicrococcus</taxon>
    </lineage>
</organism>
<sequence length="61" mass="6919">MDWSKAERVRMPDLKPSTTSVSLRLPEGLPGQIKVAADRRDVPWQSLVRMWGAEKVEAEGR</sequence>
<evidence type="ECO:0000256" key="1">
    <source>
        <dbReference type="SAM" id="MobiDB-lite"/>
    </source>
</evidence>
<feature type="compositionally biased region" description="Basic and acidic residues" evidence="1">
    <location>
        <begin position="1"/>
        <end position="13"/>
    </location>
</feature>
<dbReference type="AlphaFoldDB" id="A0AAP3XSM8"/>
<comment type="caution">
    <text evidence="2">The sequence shown here is derived from an EMBL/GenBank/DDBJ whole genome shotgun (WGS) entry which is preliminary data.</text>
</comment>
<dbReference type="InterPro" id="IPR022148">
    <property type="entry name" value="CopG_antitoxin"/>
</dbReference>
<evidence type="ECO:0000313" key="3">
    <source>
        <dbReference type="Proteomes" id="UP001301140"/>
    </source>
</evidence>
<dbReference type="Proteomes" id="UP001301140">
    <property type="component" value="Unassembled WGS sequence"/>
</dbReference>
<keyword evidence="3" id="KW-1185">Reference proteome</keyword>
<accession>A0AAP3XSM8</accession>
<dbReference type="Pfam" id="PF12441">
    <property type="entry name" value="CopG_antitoxin"/>
    <property type="match status" value="1"/>
</dbReference>
<feature type="region of interest" description="Disordered" evidence="1">
    <location>
        <begin position="1"/>
        <end position="25"/>
    </location>
</feature>